<dbReference type="Proteomes" id="UP000233837">
    <property type="component" value="Unassembled WGS sequence"/>
</dbReference>
<dbReference type="AlphaFoldDB" id="A0A2I0WT88"/>
<gene>
    <name evidence="16" type="primary">ATL1</name>
    <name evidence="16" type="ORF">MA16_Dca000217</name>
</gene>
<evidence type="ECO:0000256" key="10">
    <source>
        <dbReference type="ARBA" id="ARBA00022833"/>
    </source>
</evidence>
<keyword evidence="17" id="KW-1185">Reference proteome</keyword>
<comment type="pathway">
    <text evidence="3">Protein modification; protein ubiquitination.</text>
</comment>
<name>A0A2I0WT88_9ASPA</name>
<dbReference type="InterPro" id="IPR013083">
    <property type="entry name" value="Znf_RING/FYVE/PHD"/>
</dbReference>
<evidence type="ECO:0000256" key="9">
    <source>
        <dbReference type="ARBA" id="ARBA00022786"/>
    </source>
</evidence>
<dbReference type="GO" id="GO:0016567">
    <property type="term" value="P:protein ubiquitination"/>
    <property type="evidence" value="ECO:0007669"/>
    <property type="project" value="InterPro"/>
</dbReference>
<dbReference type="PROSITE" id="PS50089">
    <property type="entry name" value="ZF_RING_2"/>
    <property type="match status" value="1"/>
</dbReference>
<evidence type="ECO:0000313" key="16">
    <source>
        <dbReference type="EMBL" id="PKU78874.1"/>
    </source>
</evidence>
<evidence type="ECO:0000256" key="2">
    <source>
        <dbReference type="ARBA" id="ARBA00004167"/>
    </source>
</evidence>
<accession>A0A2I0WT88</accession>
<dbReference type="GO" id="GO:0016020">
    <property type="term" value="C:membrane"/>
    <property type="evidence" value="ECO:0007669"/>
    <property type="project" value="UniProtKB-SubCell"/>
</dbReference>
<keyword evidence="11 14" id="KW-1133">Transmembrane helix</keyword>
<evidence type="ECO:0000313" key="17">
    <source>
        <dbReference type="Proteomes" id="UP000233837"/>
    </source>
</evidence>
<evidence type="ECO:0000256" key="5">
    <source>
        <dbReference type="ARBA" id="ARBA00022679"/>
    </source>
</evidence>
<dbReference type="FunFam" id="3.30.40.10:FF:000187">
    <property type="entry name" value="E3 ubiquitin-protein ligase ATL6"/>
    <property type="match status" value="1"/>
</dbReference>
<keyword evidence="6 14" id="KW-0812">Transmembrane</keyword>
<dbReference type="EMBL" id="KZ502442">
    <property type="protein sequence ID" value="PKU78874.1"/>
    <property type="molecule type" value="Genomic_DNA"/>
</dbReference>
<dbReference type="PANTHER" id="PTHR46913:SF1">
    <property type="entry name" value="RING-H2 FINGER PROTEIN ATL16"/>
    <property type="match status" value="1"/>
</dbReference>
<evidence type="ECO:0000256" key="14">
    <source>
        <dbReference type="SAM" id="Phobius"/>
    </source>
</evidence>
<evidence type="ECO:0000259" key="15">
    <source>
        <dbReference type="PROSITE" id="PS50089"/>
    </source>
</evidence>
<keyword evidence="7" id="KW-0479">Metal-binding</keyword>
<feature type="domain" description="RING-type" evidence="15">
    <location>
        <begin position="113"/>
        <end position="155"/>
    </location>
</feature>
<evidence type="ECO:0000256" key="3">
    <source>
        <dbReference type="ARBA" id="ARBA00004906"/>
    </source>
</evidence>
<dbReference type="PANTHER" id="PTHR46913">
    <property type="entry name" value="RING-H2 FINGER PROTEIN ATL16"/>
    <property type="match status" value="1"/>
</dbReference>
<keyword evidence="10" id="KW-0862">Zinc</keyword>
<keyword evidence="12 14" id="KW-0472">Membrane</keyword>
<dbReference type="SUPFAM" id="SSF57850">
    <property type="entry name" value="RING/U-box"/>
    <property type="match status" value="1"/>
</dbReference>
<proteinExistence type="predicted"/>
<dbReference type="Pfam" id="PF13639">
    <property type="entry name" value="zf-RING_2"/>
    <property type="match status" value="1"/>
</dbReference>
<reference evidence="16 17" key="2">
    <citation type="journal article" date="2017" name="Nature">
        <title>The Apostasia genome and the evolution of orchids.</title>
        <authorList>
            <person name="Zhang G.Q."/>
            <person name="Liu K.W."/>
            <person name="Li Z."/>
            <person name="Lohaus R."/>
            <person name="Hsiao Y.Y."/>
            <person name="Niu S.C."/>
            <person name="Wang J.Y."/>
            <person name="Lin Y.C."/>
            <person name="Xu Q."/>
            <person name="Chen L.J."/>
            <person name="Yoshida K."/>
            <person name="Fujiwara S."/>
            <person name="Wang Z.W."/>
            <person name="Zhang Y.Q."/>
            <person name="Mitsuda N."/>
            <person name="Wang M."/>
            <person name="Liu G.H."/>
            <person name="Pecoraro L."/>
            <person name="Huang H.X."/>
            <person name="Xiao X.J."/>
            <person name="Lin M."/>
            <person name="Wu X.Y."/>
            <person name="Wu W.L."/>
            <person name="Chen Y.Y."/>
            <person name="Chang S.B."/>
            <person name="Sakamoto S."/>
            <person name="Ohme-Takagi M."/>
            <person name="Yagi M."/>
            <person name="Zeng S.J."/>
            <person name="Shen C.Y."/>
            <person name="Yeh C.M."/>
            <person name="Luo Y.B."/>
            <person name="Tsai W.C."/>
            <person name="Van de Peer Y."/>
            <person name="Liu Z.J."/>
        </authorList>
    </citation>
    <scope>NUCLEOTIDE SEQUENCE [LARGE SCALE GENOMIC DNA]</scope>
    <source>
        <tissue evidence="16">The whole plant</tissue>
    </source>
</reference>
<keyword evidence="8 13" id="KW-0863">Zinc-finger</keyword>
<reference evidence="16 17" key="1">
    <citation type="journal article" date="2016" name="Sci. Rep.">
        <title>The Dendrobium catenatum Lindl. genome sequence provides insights into polysaccharide synthase, floral development and adaptive evolution.</title>
        <authorList>
            <person name="Zhang G.Q."/>
            <person name="Xu Q."/>
            <person name="Bian C."/>
            <person name="Tsai W.C."/>
            <person name="Yeh C.M."/>
            <person name="Liu K.W."/>
            <person name="Yoshida K."/>
            <person name="Zhang L.S."/>
            <person name="Chang S.B."/>
            <person name="Chen F."/>
            <person name="Shi Y."/>
            <person name="Su Y.Y."/>
            <person name="Zhang Y.Q."/>
            <person name="Chen L.J."/>
            <person name="Yin Y."/>
            <person name="Lin M."/>
            <person name="Huang H."/>
            <person name="Deng H."/>
            <person name="Wang Z.W."/>
            <person name="Zhu S.L."/>
            <person name="Zhao X."/>
            <person name="Deng C."/>
            <person name="Niu S.C."/>
            <person name="Huang J."/>
            <person name="Wang M."/>
            <person name="Liu G.H."/>
            <person name="Yang H.J."/>
            <person name="Xiao X.J."/>
            <person name="Hsiao Y.Y."/>
            <person name="Wu W.L."/>
            <person name="Chen Y.Y."/>
            <person name="Mitsuda N."/>
            <person name="Ohme-Takagi M."/>
            <person name="Luo Y.B."/>
            <person name="Van de Peer Y."/>
            <person name="Liu Z.J."/>
        </authorList>
    </citation>
    <scope>NUCLEOTIDE SEQUENCE [LARGE SCALE GENOMIC DNA]</scope>
    <source>
        <tissue evidence="16">The whole plant</tissue>
    </source>
</reference>
<protein>
    <recommendedName>
        <fullName evidence="4">RING-type E3 ubiquitin transferase</fullName>
        <ecNumber evidence="4">2.3.2.27</ecNumber>
    </recommendedName>
</protein>
<evidence type="ECO:0000256" key="11">
    <source>
        <dbReference type="ARBA" id="ARBA00022989"/>
    </source>
</evidence>
<dbReference type="GO" id="GO:0008270">
    <property type="term" value="F:zinc ion binding"/>
    <property type="evidence" value="ECO:0007669"/>
    <property type="project" value="UniProtKB-KW"/>
</dbReference>
<dbReference type="GO" id="GO:0061630">
    <property type="term" value="F:ubiquitin protein ligase activity"/>
    <property type="evidence" value="ECO:0007669"/>
    <property type="project" value="UniProtKB-EC"/>
</dbReference>
<evidence type="ECO:0000256" key="13">
    <source>
        <dbReference type="PROSITE-ProRule" id="PRU00175"/>
    </source>
</evidence>
<dbReference type="EC" id="2.3.2.27" evidence="4"/>
<comment type="subcellular location">
    <subcellularLocation>
        <location evidence="2">Membrane</location>
        <topology evidence="2">Single-pass membrane protein</topology>
    </subcellularLocation>
</comment>
<dbReference type="InterPro" id="IPR001841">
    <property type="entry name" value="Znf_RING"/>
</dbReference>
<dbReference type="InterPro" id="IPR044600">
    <property type="entry name" value="ATL1/ATL16-like"/>
</dbReference>
<evidence type="ECO:0000256" key="8">
    <source>
        <dbReference type="ARBA" id="ARBA00022771"/>
    </source>
</evidence>
<feature type="transmembrane region" description="Helical" evidence="14">
    <location>
        <begin position="21"/>
        <end position="44"/>
    </location>
</feature>
<evidence type="ECO:0000256" key="6">
    <source>
        <dbReference type="ARBA" id="ARBA00022692"/>
    </source>
</evidence>
<dbReference type="CDD" id="cd16461">
    <property type="entry name" value="RING-H2_EL5-like"/>
    <property type="match status" value="1"/>
</dbReference>
<dbReference type="SMART" id="SM00184">
    <property type="entry name" value="RING"/>
    <property type="match status" value="1"/>
</dbReference>
<sequence length="274" mass="30236">MSSLSSSSSSPSSSSSSSMSFPIVVIAIVGILGTASFLLIYYVFVIKCCLNIRISDPDRILRRLSRSRRRLHRHFSFTAAVPVERRHGLDCSAIRAIPTFRYSSSAAPPAVECAVCLLEFREDELLRRLPGCAHAFHIDCIDTWLESNASCPLCRAEVTKPAEESVVIEIGEKWVGKVGSMGDECVDVRREKDERFVVQPMRRSLSMDSSGDRKLLEAVQEALRRNPELLFREEGSSSGGGGGGGRRQRLLIAFGGWRSGRSSRRAVQPVEMGV</sequence>
<dbReference type="OrthoDB" id="8062037at2759"/>
<evidence type="ECO:0000256" key="4">
    <source>
        <dbReference type="ARBA" id="ARBA00012483"/>
    </source>
</evidence>
<keyword evidence="5" id="KW-0808">Transferase</keyword>
<comment type="catalytic activity">
    <reaction evidence="1">
        <text>S-ubiquitinyl-[E2 ubiquitin-conjugating enzyme]-L-cysteine + [acceptor protein]-L-lysine = [E2 ubiquitin-conjugating enzyme]-L-cysteine + N(6)-ubiquitinyl-[acceptor protein]-L-lysine.</text>
        <dbReference type="EC" id="2.3.2.27"/>
    </reaction>
</comment>
<evidence type="ECO:0000256" key="1">
    <source>
        <dbReference type="ARBA" id="ARBA00000900"/>
    </source>
</evidence>
<dbReference type="Gene3D" id="3.30.40.10">
    <property type="entry name" value="Zinc/RING finger domain, C3HC4 (zinc finger)"/>
    <property type="match status" value="1"/>
</dbReference>
<organism evidence="16 17">
    <name type="scientific">Dendrobium catenatum</name>
    <dbReference type="NCBI Taxonomy" id="906689"/>
    <lineage>
        <taxon>Eukaryota</taxon>
        <taxon>Viridiplantae</taxon>
        <taxon>Streptophyta</taxon>
        <taxon>Embryophyta</taxon>
        <taxon>Tracheophyta</taxon>
        <taxon>Spermatophyta</taxon>
        <taxon>Magnoliopsida</taxon>
        <taxon>Liliopsida</taxon>
        <taxon>Asparagales</taxon>
        <taxon>Orchidaceae</taxon>
        <taxon>Epidendroideae</taxon>
        <taxon>Malaxideae</taxon>
        <taxon>Dendrobiinae</taxon>
        <taxon>Dendrobium</taxon>
    </lineage>
</organism>
<evidence type="ECO:0000256" key="12">
    <source>
        <dbReference type="ARBA" id="ARBA00023136"/>
    </source>
</evidence>
<evidence type="ECO:0000256" key="7">
    <source>
        <dbReference type="ARBA" id="ARBA00022723"/>
    </source>
</evidence>
<keyword evidence="9" id="KW-0833">Ubl conjugation pathway</keyword>